<dbReference type="Proteomes" id="UP001251524">
    <property type="component" value="Unassembled WGS sequence"/>
</dbReference>
<dbReference type="EMBL" id="JAVDVY010000001">
    <property type="protein sequence ID" value="MDR7133918.1"/>
    <property type="molecule type" value="Genomic_DNA"/>
</dbReference>
<name>A0ABU1W8J7_9GAMM</name>
<comment type="caution">
    <text evidence="2">The sequence shown here is derived from an EMBL/GenBank/DDBJ whole genome shotgun (WGS) entry which is preliminary data.</text>
</comment>
<evidence type="ECO:0000313" key="3">
    <source>
        <dbReference type="Proteomes" id="UP001251524"/>
    </source>
</evidence>
<accession>A0ABU1W8J7</accession>
<keyword evidence="3" id="KW-1185">Reference proteome</keyword>
<dbReference type="RefSeq" id="WP_310059324.1">
    <property type="nucleotide sequence ID" value="NZ_JAVDVY010000001.1"/>
</dbReference>
<proteinExistence type="predicted"/>
<organism evidence="2 3">
    <name type="scientific">Lysobacter niastensis</name>
    <dbReference type="NCBI Taxonomy" id="380629"/>
    <lineage>
        <taxon>Bacteria</taxon>
        <taxon>Pseudomonadati</taxon>
        <taxon>Pseudomonadota</taxon>
        <taxon>Gammaproteobacteria</taxon>
        <taxon>Lysobacterales</taxon>
        <taxon>Lysobacteraceae</taxon>
        <taxon>Lysobacter</taxon>
    </lineage>
</organism>
<keyword evidence="1" id="KW-0732">Signal</keyword>
<feature type="chain" id="PRO_5045528426" evidence="1">
    <location>
        <begin position="19"/>
        <end position="135"/>
    </location>
</feature>
<sequence>MRLFIAALLLFLPGLSSAQECTCNAVTSDPVDWARTKYQGSTYVFFGRVISVAPPLLDANEVHDQPTVAVLHDYKGHFPGGEVRGAECGSAILPGESAVFFLDGYGRIKSCSIGVSGLTEREIQKVVLEVSRHGT</sequence>
<reference evidence="2 3" key="1">
    <citation type="submission" date="2023-07" db="EMBL/GenBank/DDBJ databases">
        <title>Sorghum-associated microbial communities from plants grown in Nebraska, USA.</title>
        <authorList>
            <person name="Schachtman D."/>
        </authorList>
    </citation>
    <scope>NUCLEOTIDE SEQUENCE [LARGE SCALE GENOMIC DNA]</scope>
    <source>
        <strain evidence="2 3">BE198</strain>
    </source>
</reference>
<gene>
    <name evidence="2" type="ORF">J2X06_001102</name>
</gene>
<protein>
    <submittedName>
        <fullName evidence="2">Uncharacterized protein</fullName>
    </submittedName>
</protein>
<evidence type="ECO:0000313" key="2">
    <source>
        <dbReference type="EMBL" id="MDR7133918.1"/>
    </source>
</evidence>
<feature type="signal peptide" evidence="1">
    <location>
        <begin position="1"/>
        <end position="18"/>
    </location>
</feature>
<evidence type="ECO:0000256" key="1">
    <source>
        <dbReference type="SAM" id="SignalP"/>
    </source>
</evidence>